<gene>
    <name evidence="1" type="ORF">BOH66_13990</name>
</gene>
<evidence type="ECO:0000313" key="2">
    <source>
        <dbReference type="Proteomes" id="UP000187185"/>
    </source>
</evidence>
<proteinExistence type="predicted"/>
<dbReference type="KEGG" id="maur:BOH66_13990"/>
<accession>A0A1P8UAT1</accession>
<dbReference type="EMBL" id="CP018762">
    <property type="protein sequence ID" value="APZ35231.1"/>
    <property type="molecule type" value="Genomic_DNA"/>
</dbReference>
<protein>
    <recommendedName>
        <fullName evidence="3">Transcriptional regulator, AbiEi antitoxin, Type IV TA system</fullName>
    </recommendedName>
</protein>
<evidence type="ECO:0008006" key="3">
    <source>
        <dbReference type="Google" id="ProtNLM"/>
    </source>
</evidence>
<dbReference type="OrthoDB" id="5517693at2"/>
<dbReference type="RefSeq" id="WP_076691609.1">
    <property type="nucleotide sequence ID" value="NZ_CP018762.1"/>
</dbReference>
<name>A0A1P8UAT1_9MICO</name>
<dbReference type="Proteomes" id="UP000187185">
    <property type="component" value="Chromosome"/>
</dbReference>
<organism evidence="1 2">
    <name type="scientific">Microbacterium aurum</name>
    <dbReference type="NCBI Taxonomy" id="36805"/>
    <lineage>
        <taxon>Bacteria</taxon>
        <taxon>Bacillati</taxon>
        <taxon>Actinomycetota</taxon>
        <taxon>Actinomycetes</taxon>
        <taxon>Micrococcales</taxon>
        <taxon>Microbacteriaceae</taxon>
        <taxon>Microbacterium</taxon>
    </lineage>
</organism>
<dbReference type="AlphaFoldDB" id="A0A1P8UAT1"/>
<keyword evidence="2" id="KW-1185">Reference proteome</keyword>
<dbReference type="STRING" id="36805.BOH66_13990"/>
<sequence length="328" mass="35916">MNVSEARAHVRTHVQLRAAGKTNRGIVADVKANRLHKLSRGLYVDGAAWQAAKPEGQELIRTVAAHGRMRGGSAVFVATSAGAVQQLPLPRLFLKRTHVAAPRANGQVEASAPFVARHAVTIAPEDVVEVDGIPCTNLARTVADLLRTTPAETGISAIDAAMRQRAWDAETRTYDEEAAEQFRDEVARHLRSGSRGVVQARRLLAIADGRADGPGESISRLYLIELGFLRLRLQVAVPGPKGHDYHVDFGLDDAGAWGEFDGAGKYTDAALRRFGETAEDVVRREKAREDWIRGVTGMRMVRWEWAHIASAETLRRRLAAFGVFPPTR</sequence>
<evidence type="ECO:0000313" key="1">
    <source>
        <dbReference type="EMBL" id="APZ35231.1"/>
    </source>
</evidence>
<reference evidence="1 2" key="1">
    <citation type="submission" date="2016-12" db="EMBL/GenBank/DDBJ databases">
        <title>Complete genome sequence of Microbacterium aurum KACC 15219.</title>
        <authorList>
            <person name="Jung Y."/>
            <person name="Shin J.-H."/>
            <person name="Lee Y.-J."/>
            <person name="Yi H."/>
            <person name="Bahn Y.-S."/>
            <person name="Kim J.F."/>
            <person name="Lee D.-W."/>
        </authorList>
    </citation>
    <scope>NUCLEOTIDE SEQUENCE [LARGE SCALE GENOMIC DNA]</scope>
    <source>
        <strain evidence="1 2">KACC 15219</strain>
    </source>
</reference>